<evidence type="ECO:0000259" key="2">
    <source>
        <dbReference type="Pfam" id="PF13239"/>
    </source>
</evidence>
<sequence length="93" mass="11156">METQRDPQLWKMAKARASFKSHLYVYLFVNAALWALWAFGLVWSRGDTYPWPVWTSFGWGIGLVSHYFSAYTYSEKNMVEREYQKLLNKERHL</sequence>
<dbReference type="InterPro" id="IPR025698">
    <property type="entry name" value="2TM_dom"/>
</dbReference>
<keyword evidence="4" id="KW-1185">Reference proteome</keyword>
<name>A0A369I4Y3_9BACT</name>
<keyword evidence="1" id="KW-0472">Membrane</keyword>
<keyword evidence="1" id="KW-0812">Transmembrane</keyword>
<dbReference type="Proteomes" id="UP000253141">
    <property type="component" value="Unassembled WGS sequence"/>
</dbReference>
<evidence type="ECO:0000256" key="1">
    <source>
        <dbReference type="SAM" id="Phobius"/>
    </source>
</evidence>
<feature type="transmembrane region" description="Helical" evidence="1">
    <location>
        <begin position="49"/>
        <end position="68"/>
    </location>
</feature>
<reference evidence="3 4" key="1">
    <citation type="submission" date="2018-07" db="EMBL/GenBank/DDBJ databases">
        <title>Genome analysis of Runella aurantiaca.</title>
        <authorList>
            <person name="Yang X."/>
        </authorList>
    </citation>
    <scope>NUCLEOTIDE SEQUENCE [LARGE SCALE GENOMIC DNA]</scope>
    <source>
        <strain evidence="3 4">YX9</strain>
    </source>
</reference>
<keyword evidence="1" id="KW-1133">Transmembrane helix</keyword>
<evidence type="ECO:0000313" key="4">
    <source>
        <dbReference type="Proteomes" id="UP000253141"/>
    </source>
</evidence>
<dbReference type="RefSeq" id="WP_114462102.1">
    <property type="nucleotide sequence ID" value="NZ_QPIW01000013.1"/>
</dbReference>
<comment type="caution">
    <text evidence="3">The sequence shown here is derived from an EMBL/GenBank/DDBJ whole genome shotgun (WGS) entry which is preliminary data.</text>
</comment>
<accession>A0A369I4Y3</accession>
<proteinExistence type="predicted"/>
<evidence type="ECO:0000313" key="3">
    <source>
        <dbReference type="EMBL" id="RDB04789.1"/>
    </source>
</evidence>
<organism evidence="3 4">
    <name type="scientific">Runella aurantiaca</name>
    <dbReference type="NCBI Taxonomy" id="2282308"/>
    <lineage>
        <taxon>Bacteria</taxon>
        <taxon>Pseudomonadati</taxon>
        <taxon>Bacteroidota</taxon>
        <taxon>Cytophagia</taxon>
        <taxon>Cytophagales</taxon>
        <taxon>Spirosomataceae</taxon>
        <taxon>Runella</taxon>
    </lineage>
</organism>
<feature type="domain" description="2TM" evidence="2">
    <location>
        <begin position="13"/>
        <end position="87"/>
    </location>
</feature>
<protein>
    <recommendedName>
        <fullName evidence="2">2TM domain-containing protein</fullName>
    </recommendedName>
</protein>
<dbReference type="EMBL" id="QPIW01000013">
    <property type="protein sequence ID" value="RDB04789.1"/>
    <property type="molecule type" value="Genomic_DNA"/>
</dbReference>
<gene>
    <name evidence="3" type="ORF">DVG78_16155</name>
</gene>
<dbReference type="AlphaFoldDB" id="A0A369I4Y3"/>
<dbReference type="OrthoDB" id="8965954at2"/>
<feature type="transmembrane region" description="Helical" evidence="1">
    <location>
        <begin position="21"/>
        <end position="43"/>
    </location>
</feature>
<dbReference type="Pfam" id="PF13239">
    <property type="entry name" value="2TM"/>
    <property type="match status" value="1"/>
</dbReference>